<reference evidence="1" key="1">
    <citation type="submission" date="2023-03" db="EMBL/GenBank/DDBJ databases">
        <authorList>
            <person name="Steffen K."/>
            <person name="Cardenas P."/>
        </authorList>
    </citation>
    <scope>NUCLEOTIDE SEQUENCE</scope>
</reference>
<comment type="caution">
    <text evidence="1">The sequence shown here is derived from an EMBL/GenBank/DDBJ whole genome shotgun (WGS) entry which is preliminary data.</text>
</comment>
<dbReference type="Gene3D" id="3.40.630.10">
    <property type="entry name" value="Zn peptidases"/>
    <property type="match status" value="1"/>
</dbReference>
<dbReference type="AlphaFoldDB" id="A0AA35XHZ0"/>
<protein>
    <submittedName>
        <fullName evidence="1">Uncharacterized protein</fullName>
    </submittedName>
</protein>
<dbReference type="Proteomes" id="UP001174909">
    <property type="component" value="Unassembled WGS sequence"/>
</dbReference>
<keyword evidence="2" id="KW-1185">Reference proteome</keyword>
<organism evidence="1 2">
    <name type="scientific">Geodia barretti</name>
    <name type="common">Barrett's horny sponge</name>
    <dbReference type="NCBI Taxonomy" id="519541"/>
    <lineage>
        <taxon>Eukaryota</taxon>
        <taxon>Metazoa</taxon>
        <taxon>Porifera</taxon>
        <taxon>Demospongiae</taxon>
        <taxon>Heteroscleromorpha</taxon>
        <taxon>Tetractinellida</taxon>
        <taxon>Astrophorina</taxon>
        <taxon>Geodiidae</taxon>
        <taxon>Geodia</taxon>
    </lineage>
</organism>
<accession>A0AA35XHZ0</accession>
<proteinExistence type="predicted"/>
<gene>
    <name evidence="1" type="ORF">GBAR_LOCUS28562</name>
</gene>
<sequence length="68" mass="7419">MPAFELRYAVSETPVPSHTRQMQETAITDLALSNALLVAKALSLTASDLLRDATLVETARAEYTERIG</sequence>
<evidence type="ECO:0000313" key="1">
    <source>
        <dbReference type="EMBL" id="CAI8052180.1"/>
    </source>
</evidence>
<dbReference type="EMBL" id="CASHTH010003993">
    <property type="protein sequence ID" value="CAI8052180.1"/>
    <property type="molecule type" value="Genomic_DNA"/>
</dbReference>
<evidence type="ECO:0000313" key="2">
    <source>
        <dbReference type="Proteomes" id="UP001174909"/>
    </source>
</evidence>
<name>A0AA35XHZ0_GEOBA</name>